<proteinExistence type="predicted"/>
<evidence type="ECO:0000313" key="3">
    <source>
        <dbReference type="EMBL" id="TNC72859.1"/>
    </source>
</evidence>
<sequence length="111" mass="12343">MKHSATLFADDAGRYAYVKAGFSWPALFLGSFWAVAKRRWWLLLLMLAMDACLWFGSHLATGMRIGPMMLLMAGAELSYLLARGWYGNRWLEASLRSHGYKPVVPGTGAVG</sequence>
<evidence type="ECO:0000313" key="4">
    <source>
        <dbReference type="Proteomes" id="UP000182489"/>
    </source>
</evidence>
<dbReference type="Proteomes" id="UP000305681">
    <property type="component" value="Unassembled WGS sequence"/>
</dbReference>
<dbReference type="OrthoDB" id="7597043at2"/>
<dbReference type="Proteomes" id="UP000182489">
    <property type="component" value="Unassembled WGS sequence"/>
</dbReference>
<keyword evidence="1" id="KW-0812">Transmembrane</keyword>
<feature type="transmembrane region" description="Helical" evidence="1">
    <location>
        <begin position="15"/>
        <end position="35"/>
    </location>
</feature>
<evidence type="ECO:0000313" key="5">
    <source>
        <dbReference type="Proteomes" id="UP000305681"/>
    </source>
</evidence>
<dbReference type="EMBL" id="FPKH01000003">
    <property type="protein sequence ID" value="SFX80682.1"/>
    <property type="molecule type" value="Genomic_DNA"/>
</dbReference>
<accession>A0A031GG41</accession>
<gene>
    <name evidence="3" type="ORF">FHI69_24985</name>
    <name evidence="2" type="ORF">SAMN03097694_3328</name>
</gene>
<organism evidence="3 5">
    <name type="scientific">Janthinobacterium lividum</name>
    <dbReference type="NCBI Taxonomy" id="29581"/>
    <lineage>
        <taxon>Bacteria</taxon>
        <taxon>Pseudomonadati</taxon>
        <taxon>Pseudomonadota</taxon>
        <taxon>Betaproteobacteria</taxon>
        <taxon>Burkholderiales</taxon>
        <taxon>Oxalobacteraceae</taxon>
        <taxon>Janthinobacterium</taxon>
    </lineage>
</organism>
<dbReference type="eggNOG" id="ENOG50302F3">
    <property type="taxonomic scope" value="Bacteria"/>
</dbReference>
<dbReference type="AlphaFoldDB" id="A0A031GG41"/>
<protein>
    <recommendedName>
        <fullName evidence="6">DUF2628 domain-containing protein</fullName>
    </recommendedName>
</protein>
<reference evidence="3 5" key="2">
    <citation type="submission" date="2019-06" db="EMBL/GenBank/DDBJ databases">
        <title>Genome sequence of Janthinobacterium lividum UCD_MED1.</title>
        <authorList>
            <person name="De Leon M.E."/>
            <person name="Jospin G."/>
        </authorList>
    </citation>
    <scope>NUCLEOTIDE SEQUENCE [LARGE SCALE GENOMIC DNA]</scope>
    <source>
        <strain evidence="3 5">UCD_MED1</strain>
    </source>
</reference>
<dbReference type="RefSeq" id="WP_051991844.1">
    <property type="nucleotide sequence ID" value="NZ_FPKH01000003.1"/>
</dbReference>
<dbReference type="EMBL" id="VDGE01000014">
    <property type="protein sequence ID" value="TNC72859.1"/>
    <property type="molecule type" value="Genomic_DNA"/>
</dbReference>
<reference evidence="2 4" key="1">
    <citation type="submission" date="2016-11" db="EMBL/GenBank/DDBJ databases">
        <authorList>
            <person name="Varghese N."/>
            <person name="Submissions S."/>
        </authorList>
    </citation>
    <scope>NUCLEOTIDE SEQUENCE [LARGE SCALE GENOMIC DNA]</scope>
    <source>
        <strain evidence="2 4">NFR18</strain>
    </source>
</reference>
<evidence type="ECO:0000313" key="2">
    <source>
        <dbReference type="EMBL" id="SFX80682.1"/>
    </source>
</evidence>
<keyword evidence="1" id="KW-1133">Transmembrane helix</keyword>
<comment type="caution">
    <text evidence="3">The sequence shown here is derived from an EMBL/GenBank/DDBJ whole genome shotgun (WGS) entry which is preliminary data.</text>
</comment>
<feature type="transmembrane region" description="Helical" evidence="1">
    <location>
        <begin position="40"/>
        <end position="59"/>
    </location>
</feature>
<evidence type="ECO:0008006" key="6">
    <source>
        <dbReference type="Google" id="ProtNLM"/>
    </source>
</evidence>
<name>A0A031GG41_9BURK</name>
<keyword evidence="1" id="KW-0472">Membrane</keyword>
<evidence type="ECO:0000256" key="1">
    <source>
        <dbReference type="SAM" id="Phobius"/>
    </source>
</evidence>